<dbReference type="GO" id="GO:0008933">
    <property type="term" value="F:peptidoglycan lytic transglycosylase activity"/>
    <property type="evidence" value="ECO:0007669"/>
    <property type="project" value="InterPro"/>
</dbReference>
<dbReference type="SUPFAM" id="SSF53955">
    <property type="entry name" value="Lysozyme-like"/>
    <property type="match status" value="1"/>
</dbReference>
<dbReference type="CDD" id="cd13401">
    <property type="entry name" value="Slt70-like"/>
    <property type="match status" value="1"/>
</dbReference>
<dbReference type="InterPro" id="IPR008258">
    <property type="entry name" value="Transglycosylase_SLT_dom_1"/>
</dbReference>
<dbReference type="Pfam" id="PF09976">
    <property type="entry name" value="TPR_21"/>
    <property type="match status" value="1"/>
</dbReference>
<feature type="domain" description="Ancillary SecYEG translocon subunit/Cell division coordinator CpoB TPR" evidence="4">
    <location>
        <begin position="2"/>
        <end position="86"/>
    </location>
</feature>
<dbReference type="Gene3D" id="1.25.40.10">
    <property type="entry name" value="Tetratricopeptide repeat domain"/>
    <property type="match status" value="3"/>
</dbReference>
<dbReference type="PROSITE" id="PS00922">
    <property type="entry name" value="TRANSGLYCOSYLASE"/>
    <property type="match status" value="1"/>
</dbReference>
<dbReference type="SUPFAM" id="SSF48452">
    <property type="entry name" value="TPR-like"/>
    <property type="match status" value="1"/>
</dbReference>
<reference evidence="5" key="1">
    <citation type="submission" date="2020-07" db="EMBL/GenBank/DDBJ databases">
        <title>Huge and variable diversity of episymbiotic CPR bacteria and DPANN archaea in groundwater ecosystems.</title>
        <authorList>
            <person name="He C.Y."/>
            <person name="Keren R."/>
            <person name="Whittaker M."/>
            <person name="Farag I.F."/>
            <person name="Doudna J."/>
            <person name="Cate J.H.D."/>
            <person name="Banfield J.F."/>
        </authorList>
    </citation>
    <scope>NUCLEOTIDE SEQUENCE</scope>
    <source>
        <strain evidence="5">NC_groundwater_1664_Pr3_B-0.1um_52_9</strain>
    </source>
</reference>
<comment type="caution">
    <text evidence="5">The sequence shown here is derived from an EMBL/GenBank/DDBJ whole genome shotgun (WGS) entry which is preliminary data.</text>
</comment>
<dbReference type="Proteomes" id="UP000807825">
    <property type="component" value="Unassembled WGS sequence"/>
</dbReference>
<evidence type="ECO:0000256" key="1">
    <source>
        <dbReference type="ARBA" id="ARBA00007734"/>
    </source>
</evidence>
<evidence type="ECO:0000313" key="5">
    <source>
        <dbReference type="EMBL" id="MBI5251342.1"/>
    </source>
</evidence>
<evidence type="ECO:0000259" key="3">
    <source>
        <dbReference type="Pfam" id="PF01464"/>
    </source>
</evidence>
<dbReference type="AlphaFoldDB" id="A0A9D6V4F8"/>
<dbReference type="GO" id="GO:0016020">
    <property type="term" value="C:membrane"/>
    <property type="evidence" value="ECO:0007669"/>
    <property type="project" value="InterPro"/>
</dbReference>
<dbReference type="GO" id="GO:0000270">
    <property type="term" value="P:peptidoglycan metabolic process"/>
    <property type="evidence" value="ECO:0007669"/>
    <property type="project" value="InterPro"/>
</dbReference>
<dbReference type="InterPro" id="IPR023346">
    <property type="entry name" value="Lysozyme-like_dom_sf"/>
</dbReference>
<sequence>MDKGNIEQASQVWEKVFADPVYGPVAQVLLARAKQSAGDFTGSEKILKEFSKNHPNGPYSELARQALADLLCKRDSPEAIPLLEKMSARATEKNKTALMLRQADLQRNLGNYSAAANHYRTLFLNYPASVEGLKAGDALDLMAYQGKIPRPSYSENDQLARADRLFKKGRFDLAADVYQALLKTKPGNKSMMLKLARCRYKDRQNEKAISLLKEILNGKLSDQDRNEAMHMLSLVYWRLDRDKDFESCSNQLIEKAPLKLKRRAVANLAAYNFEKKRYAQAETYYKRLLESDPEGTVKVDVRWKMAWIKYWNRKYAEAADDFKETRQLSPARRIENASKYWQARSLMMAGRASDAEPILKELARNSALEYYGQEAADLLASNGTPPDNSNGSLRAFPDTSLSPVQISDQYVSAALMLMDKGLPEFALLNLEAVPKAQRTTPSIAFLMAKAALGAGKHHEAREILVSAFGGLVENPPENAPPEFIEMAFPRIHFAETVKHSEKHAVDPHLVWAVIRQESAYDPASVSPAGALGLMQVTPAAAGLSRAKGKIPAGAIQEILDPRQNIAHGIRILSKNIKTFKGKVVPAVASYNADVKKVRGWLRSNDKMKQDEFIDNIPYLETRMYVKRVLAGYRAYSRLHMKKDLSGFW</sequence>
<organism evidence="5 6">
    <name type="scientific">Desulfomonile tiedjei</name>
    <dbReference type="NCBI Taxonomy" id="2358"/>
    <lineage>
        <taxon>Bacteria</taxon>
        <taxon>Pseudomonadati</taxon>
        <taxon>Thermodesulfobacteriota</taxon>
        <taxon>Desulfomonilia</taxon>
        <taxon>Desulfomonilales</taxon>
        <taxon>Desulfomonilaceae</taxon>
        <taxon>Desulfomonile</taxon>
    </lineage>
</organism>
<dbReference type="EMBL" id="JACRDE010000464">
    <property type="protein sequence ID" value="MBI5251342.1"/>
    <property type="molecule type" value="Genomic_DNA"/>
</dbReference>
<gene>
    <name evidence="5" type="ORF">HY912_17780</name>
</gene>
<dbReference type="InterPro" id="IPR019734">
    <property type="entry name" value="TPR_rpt"/>
</dbReference>
<accession>A0A9D6V4F8</accession>
<dbReference type="InterPro" id="IPR000189">
    <property type="entry name" value="Transglyc_AS"/>
</dbReference>
<dbReference type="PANTHER" id="PTHR37423:SF2">
    <property type="entry name" value="MEMBRANE-BOUND LYTIC MUREIN TRANSGLYCOSYLASE C"/>
    <property type="match status" value="1"/>
</dbReference>
<protein>
    <submittedName>
        <fullName evidence="5">Tetratricopeptide repeat protein</fullName>
    </submittedName>
</protein>
<dbReference type="InterPro" id="IPR011990">
    <property type="entry name" value="TPR-like_helical_dom_sf"/>
</dbReference>
<keyword evidence="2" id="KW-0802">TPR repeat</keyword>
<dbReference type="Pfam" id="PF13432">
    <property type="entry name" value="TPR_16"/>
    <property type="match status" value="1"/>
</dbReference>
<dbReference type="Pfam" id="PF13174">
    <property type="entry name" value="TPR_6"/>
    <property type="match status" value="1"/>
</dbReference>
<dbReference type="PANTHER" id="PTHR37423">
    <property type="entry name" value="SOLUBLE LYTIC MUREIN TRANSGLYCOSYLASE-RELATED"/>
    <property type="match status" value="1"/>
</dbReference>
<dbReference type="PROSITE" id="PS50005">
    <property type="entry name" value="TPR"/>
    <property type="match status" value="1"/>
</dbReference>
<dbReference type="Pfam" id="PF01464">
    <property type="entry name" value="SLT"/>
    <property type="match status" value="1"/>
</dbReference>
<dbReference type="InterPro" id="IPR018704">
    <property type="entry name" value="SecYEG/CpoB_TPR"/>
</dbReference>
<proteinExistence type="inferred from homology"/>
<evidence type="ECO:0000256" key="2">
    <source>
        <dbReference type="PROSITE-ProRule" id="PRU00339"/>
    </source>
</evidence>
<feature type="repeat" description="TPR" evidence="2">
    <location>
        <begin position="262"/>
        <end position="295"/>
    </location>
</feature>
<evidence type="ECO:0000313" key="6">
    <source>
        <dbReference type="Proteomes" id="UP000807825"/>
    </source>
</evidence>
<name>A0A9D6V4F8_9BACT</name>
<dbReference type="Gene3D" id="1.10.530.10">
    <property type="match status" value="1"/>
</dbReference>
<dbReference type="SMART" id="SM00028">
    <property type="entry name" value="TPR"/>
    <property type="match status" value="4"/>
</dbReference>
<evidence type="ECO:0000259" key="4">
    <source>
        <dbReference type="Pfam" id="PF09976"/>
    </source>
</evidence>
<feature type="domain" description="Transglycosylase SLT" evidence="3">
    <location>
        <begin position="499"/>
        <end position="612"/>
    </location>
</feature>
<comment type="similarity">
    <text evidence="1">Belongs to the transglycosylase Slt family.</text>
</comment>